<dbReference type="Proteomes" id="UP001151582">
    <property type="component" value="Unassembled WGS sequence"/>
</dbReference>
<gene>
    <name evidence="3" type="ORF">H4R34_005706</name>
</gene>
<accession>A0A9W8B1U9</accession>
<evidence type="ECO:0000256" key="2">
    <source>
        <dbReference type="SAM" id="MobiDB-lite"/>
    </source>
</evidence>
<dbReference type="GO" id="GO:0005737">
    <property type="term" value="C:cytoplasm"/>
    <property type="evidence" value="ECO:0007669"/>
    <property type="project" value="TreeGrafter"/>
</dbReference>
<keyword evidence="4" id="KW-1185">Reference proteome</keyword>
<dbReference type="GO" id="GO:0006646">
    <property type="term" value="P:phosphatidylethanolamine biosynthetic process"/>
    <property type="evidence" value="ECO:0007669"/>
    <property type="project" value="TreeGrafter"/>
</dbReference>
<dbReference type="Gene3D" id="3.30.200.20">
    <property type="entry name" value="Phosphorylase Kinase, domain 1"/>
    <property type="match status" value="1"/>
</dbReference>
<evidence type="ECO:0000313" key="4">
    <source>
        <dbReference type="Proteomes" id="UP001151582"/>
    </source>
</evidence>
<dbReference type="GO" id="GO:0004103">
    <property type="term" value="F:choline kinase activity"/>
    <property type="evidence" value="ECO:0007669"/>
    <property type="project" value="TreeGrafter"/>
</dbReference>
<dbReference type="InterPro" id="IPR011009">
    <property type="entry name" value="Kinase-like_dom_sf"/>
</dbReference>
<dbReference type="GO" id="GO:0004305">
    <property type="term" value="F:ethanolamine kinase activity"/>
    <property type="evidence" value="ECO:0007669"/>
    <property type="project" value="TreeGrafter"/>
</dbReference>
<proteinExistence type="inferred from homology"/>
<dbReference type="OrthoDB" id="10267235at2759"/>
<dbReference type="Pfam" id="PF01633">
    <property type="entry name" value="Choline_kinase"/>
    <property type="match status" value="1"/>
</dbReference>
<feature type="compositionally biased region" description="Polar residues" evidence="2">
    <location>
        <begin position="60"/>
        <end position="81"/>
    </location>
</feature>
<protein>
    <recommendedName>
        <fullName evidence="5">Kinase-like domain-containing protein</fullName>
    </recommendedName>
</protein>
<dbReference type="PANTHER" id="PTHR22603:SF93">
    <property type="entry name" value="RE24176P"/>
    <property type="match status" value="1"/>
</dbReference>
<comment type="caution">
    <text evidence="3">The sequence shown here is derived from an EMBL/GenBank/DDBJ whole genome shotgun (WGS) entry which is preliminary data.</text>
</comment>
<evidence type="ECO:0000256" key="1">
    <source>
        <dbReference type="ARBA" id="ARBA00038211"/>
    </source>
</evidence>
<dbReference type="SUPFAM" id="SSF56112">
    <property type="entry name" value="Protein kinase-like (PK-like)"/>
    <property type="match status" value="1"/>
</dbReference>
<reference evidence="3" key="1">
    <citation type="submission" date="2022-07" db="EMBL/GenBank/DDBJ databases">
        <title>Phylogenomic reconstructions and comparative analyses of Kickxellomycotina fungi.</title>
        <authorList>
            <person name="Reynolds N.K."/>
            <person name="Stajich J.E."/>
            <person name="Barry K."/>
            <person name="Grigoriev I.V."/>
            <person name="Crous P."/>
            <person name="Smith M.E."/>
        </authorList>
    </citation>
    <scope>NUCLEOTIDE SEQUENCE</scope>
    <source>
        <strain evidence="3">RSA 567</strain>
    </source>
</reference>
<feature type="region of interest" description="Disordered" evidence="2">
    <location>
        <begin position="56"/>
        <end position="111"/>
    </location>
</feature>
<evidence type="ECO:0000313" key="3">
    <source>
        <dbReference type="EMBL" id="KAJ1971554.1"/>
    </source>
</evidence>
<dbReference type="EMBL" id="JANBQB010001331">
    <property type="protein sequence ID" value="KAJ1971554.1"/>
    <property type="molecule type" value="Genomic_DNA"/>
</dbReference>
<dbReference type="AlphaFoldDB" id="A0A9W8B1U9"/>
<name>A0A9W8B1U9_9FUNG</name>
<dbReference type="Gene3D" id="3.90.1200.10">
    <property type="match status" value="1"/>
</dbReference>
<organism evidence="3 4">
    <name type="scientific">Dimargaris verticillata</name>
    <dbReference type="NCBI Taxonomy" id="2761393"/>
    <lineage>
        <taxon>Eukaryota</taxon>
        <taxon>Fungi</taxon>
        <taxon>Fungi incertae sedis</taxon>
        <taxon>Zoopagomycota</taxon>
        <taxon>Kickxellomycotina</taxon>
        <taxon>Dimargaritomycetes</taxon>
        <taxon>Dimargaritales</taxon>
        <taxon>Dimargaritaceae</taxon>
        <taxon>Dimargaris</taxon>
    </lineage>
</organism>
<dbReference type="PANTHER" id="PTHR22603">
    <property type="entry name" value="CHOLINE/ETHANOALAMINE KINASE"/>
    <property type="match status" value="1"/>
</dbReference>
<comment type="similarity">
    <text evidence="1">Belongs to the choline/ethanolamine kinase family.</text>
</comment>
<evidence type="ECO:0008006" key="5">
    <source>
        <dbReference type="Google" id="ProtNLM"/>
    </source>
</evidence>
<dbReference type="CDD" id="cd05157">
    <property type="entry name" value="ETNK_euk"/>
    <property type="match status" value="1"/>
</dbReference>
<sequence>MVILCLRYPRLHHQFSARRCDARFLPLCHHFYHDRLLHGADILAPMNDILPVAVSPPRSCASQENGSPSTSSVEYSHTGEQTTPTPIPIPRTHRHSDPLVNPEQPVASPNPVSIDVPELSRRFQAFSFNRSANSPFELWYRVVENWRDAKPHIKDYLSTWKKRTPLRRRRHFTDRPTGNAQWKARRFSTLRSKLYPKTRTTRFELDLHPKDSSAIACEKVCRALRLLLPKYHDITVDQVQVIRLSGALTNSVYKIIVQRPVPPSATTQATTKTRQHLLRIYGVGVEQLFEREKELYWLRKLSELGVGPRLLAIFDNGRIEQYLESTTLTAKDIRDPRTSRHIARRMCELHSIVHTLPPRPGCVPEAWLCIDKWYPLVKQKWPLLQRKFGDRRPNLLNDLDIDALADNINKLKARVTALNPPIVFAHNDLQYGNILRLDQPSQELVVIDFEYAGYNYRGFDIANHFCEWTADYHSDTPHALDFDRYPTEEEQHMFLNAYIDEQLRLNADHYPEFQQPRPQALADLITEIACLRLATHVFWGLWGLIQASESNIDFDYLEYAHQKLSAFHREIQQCQASPPAQR</sequence>